<evidence type="ECO:0000256" key="4">
    <source>
        <dbReference type="ARBA" id="ARBA00023239"/>
    </source>
</evidence>
<comment type="pathway">
    <text evidence="1 9">Porphyrin-containing compound metabolism; protoporphyrin-IX biosynthesis; coproporphyrinogen-III from 5-aminolevulinate: step 3/4.</text>
</comment>
<dbReference type="Proteomes" id="UP000035909">
    <property type="component" value="Unassembled WGS sequence"/>
</dbReference>
<evidence type="ECO:0000256" key="2">
    <source>
        <dbReference type="ARBA" id="ARBA00008133"/>
    </source>
</evidence>
<evidence type="ECO:0000256" key="8">
    <source>
        <dbReference type="ARBA" id="ARBA00048617"/>
    </source>
</evidence>
<keyword evidence="4 9" id="KW-0456">Lyase</keyword>
<protein>
    <recommendedName>
        <fullName evidence="7 9">Uroporphyrinogen-III synthase</fullName>
        <ecNumber evidence="3 9">4.2.1.75</ecNumber>
    </recommendedName>
</protein>
<sequence length="255" mass="27414">MTILITRPAPDGEQLAQQLNAAGIAALSQPLLDIQPGPTLSCLPAQLQQLENGDFLIAVSVHAANLAHNYLMSVGVSWPKNVHYIAVGHKTAAALKTYTGQAVHTPSARCDSEGLLALPILTQVSGRRVLILRGNGGRELIYQHLQQHGAAVNYSETYQRNWLSLDGHALCQQWQNAGVDSLVVTSGEQLAFLASLVPDNAKAWFYQCQLFVPSQRIADQAHQLGFRLISNVGSAANGPLFTTLSKIGTMGKSDD</sequence>
<keyword evidence="5 9" id="KW-0627">Porphyrin biosynthesis</keyword>
<comment type="catalytic activity">
    <reaction evidence="8 9">
        <text>hydroxymethylbilane = uroporphyrinogen III + H2O</text>
        <dbReference type="Rhea" id="RHEA:18965"/>
        <dbReference type="ChEBI" id="CHEBI:15377"/>
        <dbReference type="ChEBI" id="CHEBI:57308"/>
        <dbReference type="ChEBI" id="CHEBI:57845"/>
        <dbReference type="EC" id="4.2.1.75"/>
    </reaction>
</comment>
<dbReference type="PANTHER" id="PTHR38042">
    <property type="entry name" value="UROPORPHYRINOGEN-III SYNTHASE, CHLOROPLASTIC"/>
    <property type="match status" value="1"/>
</dbReference>
<dbReference type="EMBL" id="LDOU01000023">
    <property type="protein sequence ID" value="KLV06073.1"/>
    <property type="molecule type" value="Genomic_DNA"/>
</dbReference>
<dbReference type="PATRIC" id="fig|320778.3.peg.4332"/>
<evidence type="ECO:0000256" key="5">
    <source>
        <dbReference type="ARBA" id="ARBA00023244"/>
    </source>
</evidence>
<dbReference type="InterPro" id="IPR003754">
    <property type="entry name" value="4pyrrol_synth_uPrphyn_synth"/>
</dbReference>
<dbReference type="RefSeq" id="WP_047887052.1">
    <property type="nucleotide sequence ID" value="NZ_CP071325.1"/>
</dbReference>
<gene>
    <name evidence="11" type="ORF">ABT57_20150</name>
</gene>
<comment type="function">
    <text evidence="6 9">Catalyzes cyclization of the linear tetrapyrrole, hydroxymethylbilane, to the macrocyclic uroporphyrinogen III.</text>
</comment>
<dbReference type="GO" id="GO:0006782">
    <property type="term" value="P:protoporphyrinogen IX biosynthetic process"/>
    <property type="evidence" value="ECO:0007669"/>
    <property type="project" value="UniProtKB-UniRule"/>
</dbReference>
<comment type="caution">
    <text evidence="11">The sequence shown here is derived from an EMBL/GenBank/DDBJ whole genome shotgun (WGS) entry which is preliminary data.</text>
</comment>
<evidence type="ECO:0000256" key="6">
    <source>
        <dbReference type="ARBA" id="ARBA00037589"/>
    </source>
</evidence>
<dbReference type="InterPro" id="IPR036108">
    <property type="entry name" value="4pyrrol_syn_uPrphyn_synt_sf"/>
</dbReference>
<name>A0A0J1H2R2_9GAMM</name>
<dbReference type="GO" id="GO:0004852">
    <property type="term" value="F:uroporphyrinogen-III synthase activity"/>
    <property type="evidence" value="ECO:0007669"/>
    <property type="project" value="UniProtKB-UniRule"/>
</dbReference>
<evidence type="ECO:0000259" key="10">
    <source>
        <dbReference type="Pfam" id="PF02602"/>
    </source>
</evidence>
<dbReference type="EC" id="4.2.1.75" evidence="3 9"/>
<dbReference type="Gene3D" id="3.40.50.10090">
    <property type="match status" value="2"/>
</dbReference>
<organism evidence="11 12">
    <name type="scientific">Photobacterium ganghwense</name>
    <dbReference type="NCBI Taxonomy" id="320778"/>
    <lineage>
        <taxon>Bacteria</taxon>
        <taxon>Pseudomonadati</taxon>
        <taxon>Pseudomonadota</taxon>
        <taxon>Gammaproteobacteria</taxon>
        <taxon>Vibrionales</taxon>
        <taxon>Vibrionaceae</taxon>
        <taxon>Photobacterium</taxon>
    </lineage>
</organism>
<evidence type="ECO:0000256" key="1">
    <source>
        <dbReference type="ARBA" id="ARBA00004772"/>
    </source>
</evidence>
<accession>A0A0J1H2R2</accession>
<evidence type="ECO:0000256" key="7">
    <source>
        <dbReference type="ARBA" id="ARBA00040167"/>
    </source>
</evidence>
<keyword evidence="12" id="KW-1185">Reference proteome</keyword>
<dbReference type="STRING" id="320778.ABT57_20150"/>
<feature type="domain" description="Tetrapyrrole biosynthesis uroporphyrinogen III synthase" evidence="10">
    <location>
        <begin position="14"/>
        <end position="227"/>
    </location>
</feature>
<dbReference type="SUPFAM" id="SSF69618">
    <property type="entry name" value="HemD-like"/>
    <property type="match status" value="1"/>
</dbReference>
<proteinExistence type="inferred from homology"/>
<evidence type="ECO:0000256" key="3">
    <source>
        <dbReference type="ARBA" id="ARBA00013109"/>
    </source>
</evidence>
<dbReference type="CDD" id="cd06578">
    <property type="entry name" value="HemD"/>
    <property type="match status" value="1"/>
</dbReference>
<dbReference type="NCBIfam" id="NF004585">
    <property type="entry name" value="PRK05928.2-2"/>
    <property type="match status" value="1"/>
</dbReference>
<comment type="similarity">
    <text evidence="2 9">Belongs to the uroporphyrinogen-III synthase family.</text>
</comment>
<dbReference type="PANTHER" id="PTHR38042:SF1">
    <property type="entry name" value="UROPORPHYRINOGEN-III SYNTHASE, CHLOROPLASTIC"/>
    <property type="match status" value="1"/>
</dbReference>
<dbReference type="InterPro" id="IPR039793">
    <property type="entry name" value="UROS/Hem4"/>
</dbReference>
<dbReference type="Pfam" id="PF02602">
    <property type="entry name" value="HEM4"/>
    <property type="match status" value="1"/>
</dbReference>
<evidence type="ECO:0000256" key="9">
    <source>
        <dbReference type="RuleBase" id="RU366031"/>
    </source>
</evidence>
<reference evidence="11 12" key="1">
    <citation type="submission" date="2015-05" db="EMBL/GenBank/DDBJ databases">
        <title>Photobacterium galathea sp. nov.</title>
        <authorList>
            <person name="Machado H."/>
            <person name="Gram L."/>
        </authorList>
    </citation>
    <scope>NUCLEOTIDE SEQUENCE [LARGE SCALE GENOMIC DNA]</scope>
    <source>
        <strain evidence="11 12">DSM 22954</strain>
    </source>
</reference>
<dbReference type="OrthoDB" id="9787650at2"/>
<dbReference type="GO" id="GO:0006780">
    <property type="term" value="P:uroporphyrinogen III biosynthetic process"/>
    <property type="evidence" value="ECO:0007669"/>
    <property type="project" value="UniProtKB-UniRule"/>
</dbReference>
<evidence type="ECO:0000313" key="11">
    <source>
        <dbReference type="EMBL" id="KLV06073.1"/>
    </source>
</evidence>
<dbReference type="UniPathway" id="UPA00251">
    <property type="reaction ID" value="UER00320"/>
</dbReference>
<evidence type="ECO:0000313" key="12">
    <source>
        <dbReference type="Proteomes" id="UP000035909"/>
    </source>
</evidence>
<dbReference type="AlphaFoldDB" id="A0A0J1H2R2"/>